<name>A0ABU3VLK0_9RHOB</name>
<organism evidence="2 3">
    <name type="scientific">Sedimentitalea todarodis</name>
    <dbReference type="NCBI Taxonomy" id="1631240"/>
    <lineage>
        <taxon>Bacteria</taxon>
        <taxon>Pseudomonadati</taxon>
        <taxon>Pseudomonadota</taxon>
        <taxon>Alphaproteobacteria</taxon>
        <taxon>Rhodobacterales</taxon>
        <taxon>Paracoccaceae</taxon>
        <taxon>Sedimentitalea</taxon>
    </lineage>
</organism>
<keyword evidence="1" id="KW-0812">Transmembrane</keyword>
<accession>A0ABU3VLK0</accession>
<dbReference type="Proteomes" id="UP001255416">
    <property type="component" value="Unassembled WGS sequence"/>
</dbReference>
<protein>
    <recommendedName>
        <fullName evidence="4">DUF3955 domain-containing protein</fullName>
    </recommendedName>
</protein>
<keyword evidence="3" id="KW-1185">Reference proteome</keyword>
<gene>
    <name evidence="2" type="ORF">QO231_24750</name>
</gene>
<keyword evidence="1" id="KW-0472">Membrane</keyword>
<sequence length="63" mass="6738">MKRKLQIAGLVSLALAGLSWLLETSFYGGIDSSGILQESMFLPLTFILAALGLILLATSLITR</sequence>
<keyword evidence="1" id="KW-1133">Transmembrane helix</keyword>
<proteinExistence type="predicted"/>
<evidence type="ECO:0000313" key="2">
    <source>
        <dbReference type="EMBL" id="MDU9007035.1"/>
    </source>
</evidence>
<comment type="caution">
    <text evidence="2">The sequence shown here is derived from an EMBL/GenBank/DDBJ whole genome shotgun (WGS) entry which is preliminary data.</text>
</comment>
<feature type="transmembrane region" description="Helical" evidence="1">
    <location>
        <begin position="40"/>
        <end position="61"/>
    </location>
</feature>
<evidence type="ECO:0008006" key="4">
    <source>
        <dbReference type="Google" id="ProtNLM"/>
    </source>
</evidence>
<dbReference type="RefSeq" id="WP_316782580.1">
    <property type="nucleotide sequence ID" value="NZ_JASMWN010000042.1"/>
</dbReference>
<reference evidence="3" key="1">
    <citation type="submission" date="2023-05" db="EMBL/GenBank/DDBJ databases">
        <title>Sedimentitalea sp. nov. JM2-8.</title>
        <authorList>
            <person name="Huang J."/>
        </authorList>
    </citation>
    <scope>NUCLEOTIDE SEQUENCE [LARGE SCALE GENOMIC DNA]</scope>
    <source>
        <strain evidence="3">KHS03</strain>
    </source>
</reference>
<evidence type="ECO:0000313" key="3">
    <source>
        <dbReference type="Proteomes" id="UP001255416"/>
    </source>
</evidence>
<dbReference type="EMBL" id="JASMWN010000042">
    <property type="protein sequence ID" value="MDU9007035.1"/>
    <property type="molecule type" value="Genomic_DNA"/>
</dbReference>
<evidence type="ECO:0000256" key="1">
    <source>
        <dbReference type="SAM" id="Phobius"/>
    </source>
</evidence>